<keyword evidence="3 7" id="KW-0812">Transmembrane</keyword>
<keyword evidence="9" id="KW-1185">Reference proteome</keyword>
<dbReference type="Gene3D" id="6.10.250.2070">
    <property type="match status" value="1"/>
</dbReference>
<evidence type="ECO:0000256" key="6">
    <source>
        <dbReference type="ARBA" id="ARBA00023276"/>
    </source>
</evidence>
<evidence type="ECO:0000256" key="3">
    <source>
        <dbReference type="ARBA" id="ARBA00022692"/>
    </source>
</evidence>
<keyword evidence="5 7" id="KW-0472">Membrane</keyword>
<evidence type="ECO:0000313" key="8">
    <source>
        <dbReference type="EMBL" id="WKA06433.1"/>
    </source>
</evidence>
<dbReference type="Pfam" id="PF01788">
    <property type="entry name" value="PsbJ"/>
    <property type="match status" value="1"/>
</dbReference>
<feature type="non-terminal residue" evidence="8">
    <location>
        <position position="1"/>
    </location>
</feature>
<reference evidence="8 9" key="1">
    <citation type="journal article" date="2023" name="Hortic Res">
        <title>The complete reference genome for grapevine (Vitis vinifera L.) genetics and breeding.</title>
        <authorList>
            <person name="Shi X."/>
            <person name="Cao S."/>
            <person name="Wang X."/>
            <person name="Huang S."/>
            <person name="Wang Y."/>
            <person name="Liu Z."/>
            <person name="Liu W."/>
            <person name="Leng X."/>
            <person name="Peng Y."/>
            <person name="Wang N."/>
            <person name="Wang Y."/>
            <person name="Ma Z."/>
            <person name="Xu X."/>
            <person name="Zhang F."/>
            <person name="Xue H."/>
            <person name="Zhong H."/>
            <person name="Wang Y."/>
            <person name="Zhang K."/>
            <person name="Velt A."/>
            <person name="Avia K."/>
            <person name="Holtgrawe D."/>
            <person name="Grimplet J."/>
            <person name="Matus J.T."/>
            <person name="Ware D."/>
            <person name="Wu X."/>
            <person name="Wang H."/>
            <person name="Liu C."/>
            <person name="Fang Y."/>
            <person name="Rustenholz C."/>
            <person name="Cheng Z."/>
            <person name="Xiao H."/>
            <person name="Zhou Y."/>
        </authorList>
    </citation>
    <scope>NUCLEOTIDE SEQUENCE [LARGE SCALE GENOMIC DNA]</scope>
    <source>
        <strain evidence="9">cv. Pinot noir / PN40024</strain>
        <tissue evidence="8">Leaf</tissue>
    </source>
</reference>
<sequence length="39" mass="4445">VDTTRRIPFWLIGIVINIPLIGLIGIFFYSSYFRVGSSL</sequence>
<dbReference type="PANTHER" id="PTHR34812">
    <property type="entry name" value="PHOTOSYSTEM II REACTION CENTER PROTEIN J"/>
    <property type="match status" value="1"/>
</dbReference>
<gene>
    <name evidence="8" type="ORF">VitviT2T_024331</name>
</gene>
<evidence type="ECO:0008006" key="10">
    <source>
        <dbReference type="Google" id="ProtNLM"/>
    </source>
</evidence>
<evidence type="ECO:0000256" key="1">
    <source>
        <dbReference type="ARBA" id="ARBA00022469"/>
    </source>
</evidence>
<keyword evidence="6" id="KW-0604">Photosystem II</keyword>
<dbReference type="HAMAP" id="MF_01305">
    <property type="entry name" value="PSII_PsbJ"/>
    <property type="match status" value="1"/>
</dbReference>
<dbReference type="PANTHER" id="PTHR34812:SF3">
    <property type="entry name" value="PHOTOSYSTEM II REACTION CENTER PROTEIN J"/>
    <property type="match status" value="1"/>
</dbReference>
<evidence type="ECO:0000256" key="2">
    <source>
        <dbReference type="ARBA" id="ARBA00022531"/>
    </source>
</evidence>
<dbReference type="InterPro" id="IPR037267">
    <property type="entry name" value="PSII_PsbJ_sf"/>
</dbReference>
<dbReference type="InterPro" id="IPR002682">
    <property type="entry name" value="PSII_PsbJ"/>
</dbReference>
<proteinExistence type="inferred from homology"/>
<keyword evidence="4 7" id="KW-1133">Transmembrane helix</keyword>
<accession>A0ABY9DHE2</accession>
<evidence type="ECO:0000256" key="5">
    <source>
        <dbReference type="ARBA" id="ARBA00023136"/>
    </source>
</evidence>
<name>A0ABY9DHE2_VITVI</name>
<evidence type="ECO:0000313" key="9">
    <source>
        <dbReference type="Proteomes" id="UP001227230"/>
    </source>
</evidence>
<keyword evidence="1" id="KW-0674">Reaction center</keyword>
<organism evidence="8 9">
    <name type="scientific">Vitis vinifera</name>
    <name type="common">Grape</name>
    <dbReference type="NCBI Taxonomy" id="29760"/>
    <lineage>
        <taxon>Eukaryota</taxon>
        <taxon>Viridiplantae</taxon>
        <taxon>Streptophyta</taxon>
        <taxon>Embryophyta</taxon>
        <taxon>Tracheophyta</taxon>
        <taxon>Spermatophyta</taxon>
        <taxon>Magnoliopsida</taxon>
        <taxon>eudicotyledons</taxon>
        <taxon>Gunneridae</taxon>
        <taxon>Pentapetalae</taxon>
        <taxon>rosids</taxon>
        <taxon>Vitales</taxon>
        <taxon>Vitaceae</taxon>
        <taxon>Viteae</taxon>
        <taxon>Vitis</taxon>
    </lineage>
</organism>
<dbReference type="Proteomes" id="UP001227230">
    <property type="component" value="Chromosome 16"/>
</dbReference>
<protein>
    <recommendedName>
        <fullName evidence="10">Photosystem II protein J</fullName>
    </recommendedName>
</protein>
<keyword evidence="2" id="KW-0602">Photosynthesis</keyword>
<dbReference type="SUPFAM" id="SSF161021">
    <property type="entry name" value="Photosystem II reaction center protein J, PsbJ"/>
    <property type="match status" value="1"/>
</dbReference>
<evidence type="ECO:0000256" key="7">
    <source>
        <dbReference type="SAM" id="Phobius"/>
    </source>
</evidence>
<feature type="transmembrane region" description="Helical" evidence="7">
    <location>
        <begin position="7"/>
        <end position="29"/>
    </location>
</feature>
<dbReference type="EMBL" id="CP126663">
    <property type="protein sequence ID" value="WKA06433.1"/>
    <property type="molecule type" value="Genomic_DNA"/>
</dbReference>
<evidence type="ECO:0000256" key="4">
    <source>
        <dbReference type="ARBA" id="ARBA00022989"/>
    </source>
</evidence>